<dbReference type="RefSeq" id="WP_377932535.1">
    <property type="nucleotide sequence ID" value="NZ_JBHUEA010000005.1"/>
</dbReference>
<dbReference type="Pfam" id="PF04230">
    <property type="entry name" value="PS_pyruv_trans"/>
    <property type="match status" value="1"/>
</dbReference>
<reference evidence="4" key="1">
    <citation type="journal article" date="2019" name="Int. J. Syst. Evol. Microbiol.">
        <title>The Global Catalogue of Microorganisms (GCM) 10K type strain sequencing project: providing services to taxonomists for standard genome sequencing and annotation.</title>
        <authorList>
            <consortium name="The Broad Institute Genomics Platform"/>
            <consortium name="The Broad Institute Genome Sequencing Center for Infectious Disease"/>
            <person name="Wu L."/>
            <person name="Ma J."/>
        </authorList>
    </citation>
    <scope>NUCLEOTIDE SEQUENCE [LARGE SCALE GENOMIC DNA]</scope>
    <source>
        <strain evidence="4">CGMCC 1.12471</strain>
    </source>
</reference>
<organism evidence="3 4">
    <name type="scientific">Amnibacterium endophyticum</name>
    <dbReference type="NCBI Taxonomy" id="2109337"/>
    <lineage>
        <taxon>Bacteria</taxon>
        <taxon>Bacillati</taxon>
        <taxon>Actinomycetota</taxon>
        <taxon>Actinomycetes</taxon>
        <taxon>Micrococcales</taxon>
        <taxon>Microbacteriaceae</taxon>
        <taxon>Amnibacterium</taxon>
    </lineage>
</organism>
<evidence type="ECO:0000313" key="3">
    <source>
        <dbReference type="EMBL" id="MFD1720836.1"/>
    </source>
</evidence>
<evidence type="ECO:0000256" key="1">
    <source>
        <dbReference type="SAM" id="MobiDB-lite"/>
    </source>
</evidence>
<keyword evidence="3" id="KW-0808">Transferase</keyword>
<proteinExistence type="predicted"/>
<gene>
    <name evidence="3" type="ORF">ACFSBI_04680</name>
</gene>
<feature type="domain" description="Polysaccharide pyruvyl transferase" evidence="2">
    <location>
        <begin position="35"/>
        <end position="326"/>
    </location>
</feature>
<dbReference type="InterPro" id="IPR007345">
    <property type="entry name" value="Polysacch_pyruvyl_Trfase"/>
</dbReference>
<protein>
    <submittedName>
        <fullName evidence="3">Polysaccharide pyruvyl transferase family protein</fullName>
    </submittedName>
</protein>
<comment type="caution">
    <text evidence="3">The sequence shown here is derived from an EMBL/GenBank/DDBJ whole genome shotgun (WGS) entry which is preliminary data.</text>
</comment>
<feature type="region of interest" description="Disordered" evidence="1">
    <location>
        <begin position="434"/>
        <end position="474"/>
    </location>
</feature>
<keyword evidence="4" id="KW-1185">Reference proteome</keyword>
<accession>A0ABW4LF85</accession>
<dbReference type="GO" id="GO:0016740">
    <property type="term" value="F:transferase activity"/>
    <property type="evidence" value="ECO:0007669"/>
    <property type="project" value="UniProtKB-KW"/>
</dbReference>
<feature type="compositionally biased region" description="Pro residues" evidence="1">
    <location>
        <begin position="458"/>
        <end position="470"/>
    </location>
</feature>
<name>A0ABW4LF85_9MICO</name>
<dbReference type="EMBL" id="JBHUEA010000005">
    <property type="protein sequence ID" value="MFD1720836.1"/>
    <property type="molecule type" value="Genomic_DNA"/>
</dbReference>
<evidence type="ECO:0000313" key="4">
    <source>
        <dbReference type="Proteomes" id="UP001597347"/>
    </source>
</evidence>
<evidence type="ECO:0000259" key="2">
    <source>
        <dbReference type="Pfam" id="PF04230"/>
    </source>
</evidence>
<dbReference type="Proteomes" id="UP001597347">
    <property type="component" value="Unassembled WGS sequence"/>
</dbReference>
<sequence length="499" mass="54650">MTSRRVLVRAGKHPFTVLRPEAALAFDRGGTFAGNIGNVLFIDSVVKALSAPGVEVVPNAMLTERPAAMAPGYAARLDDEFDALVLPMANAFKPKFLPQLTALATVVERLTIPVTIVGIGAQFDDYRPDAAHFGDEVNAAVRRFVAAVLERSASIGVRGERTAEYLRDLGFADDQVDIIGCPSVFRDADPEPVAAPAPLHAGSAVALSVTPKLEPFWPILMRNLERYPNLTYVPQEAADYALQLYGQPVPYYRSRATGTGKLVLDERSPIHWDHPLYQQDRVRCFVDASTWFDFMRRQDFGFGTRLHGTIAALANGVPGVLLTHDSRTTELAEYHRLPSMPLEDAAPDLDAADLAAGADYASFNAARTEGFARYTAFLEKNGIDHVFKHDGAADAWETELRSRAFPGPIPTLMAPDAEFRRQVASRLTWLRQGAAEDERRRAGAAKPPFDGHVKAAPKPKPSPRPAPPRTPGLLEVVGVDLRRARRAAARLLRRTPPTR</sequence>